<sequence length="142" mass="13924">MAAALRRAVAPALAAAAVATLLATLLAAGAAPTSAQPAAKCATPTDVGTLVGWCRCSTMMVPKDAVSPPPVASADPWCKVTRPVSAVHYCDAAGAGACDLECAPPVVECTGPTAPNGVCPCVAGAVRTVLRYKGPLDAAAAL</sequence>
<dbReference type="Proteomes" id="UP000798662">
    <property type="component" value="Chromosome 3"/>
</dbReference>
<evidence type="ECO:0000313" key="2">
    <source>
        <dbReference type="Proteomes" id="UP000798662"/>
    </source>
</evidence>
<dbReference type="EMBL" id="CM020620">
    <property type="protein sequence ID" value="KAK1868613.1"/>
    <property type="molecule type" value="Genomic_DNA"/>
</dbReference>
<protein>
    <submittedName>
        <fullName evidence="1">Uncharacterized protein</fullName>
    </submittedName>
</protein>
<accession>A0ACC3CEV2</accession>
<comment type="caution">
    <text evidence="1">The sequence shown here is derived from an EMBL/GenBank/DDBJ whole genome shotgun (WGS) entry which is preliminary data.</text>
</comment>
<organism evidence="1 2">
    <name type="scientific">Pyropia yezoensis</name>
    <name type="common">Susabi-nori</name>
    <name type="synonym">Porphyra yezoensis</name>
    <dbReference type="NCBI Taxonomy" id="2788"/>
    <lineage>
        <taxon>Eukaryota</taxon>
        <taxon>Rhodophyta</taxon>
        <taxon>Bangiophyceae</taxon>
        <taxon>Bangiales</taxon>
        <taxon>Bangiaceae</taxon>
        <taxon>Pyropia</taxon>
    </lineage>
</organism>
<proteinExistence type="predicted"/>
<reference evidence="1" key="1">
    <citation type="submission" date="2019-11" db="EMBL/GenBank/DDBJ databases">
        <title>Nori genome reveals adaptations in red seaweeds to the harsh intertidal environment.</title>
        <authorList>
            <person name="Wang D."/>
            <person name="Mao Y."/>
        </authorList>
    </citation>
    <scope>NUCLEOTIDE SEQUENCE</scope>
    <source>
        <tissue evidence="1">Gametophyte</tissue>
    </source>
</reference>
<keyword evidence="2" id="KW-1185">Reference proteome</keyword>
<evidence type="ECO:0000313" key="1">
    <source>
        <dbReference type="EMBL" id="KAK1868613.1"/>
    </source>
</evidence>
<name>A0ACC3CEV2_PYRYE</name>
<gene>
    <name evidence="1" type="ORF">I4F81_011098</name>
</gene>